<feature type="compositionally biased region" description="Acidic residues" evidence="1">
    <location>
        <begin position="241"/>
        <end position="253"/>
    </location>
</feature>
<organism evidence="2 3">
    <name type="scientific">Fusarium phyllophilum</name>
    <dbReference type="NCBI Taxonomy" id="47803"/>
    <lineage>
        <taxon>Eukaryota</taxon>
        <taxon>Fungi</taxon>
        <taxon>Dikarya</taxon>
        <taxon>Ascomycota</taxon>
        <taxon>Pezizomycotina</taxon>
        <taxon>Sordariomycetes</taxon>
        <taxon>Hypocreomycetidae</taxon>
        <taxon>Hypocreales</taxon>
        <taxon>Nectriaceae</taxon>
        <taxon>Fusarium</taxon>
        <taxon>Fusarium fujikuroi species complex</taxon>
    </lineage>
</organism>
<dbReference type="AlphaFoldDB" id="A0A8H5MZ68"/>
<feature type="compositionally biased region" description="Basic and acidic residues" evidence="1">
    <location>
        <begin position="529"/>
        <end position="541"/>
    </location>
</feature>
<feature type="compositionally biased region" description="Polar residues" evidence="1">
    <location>
        <begin position="151"/>
        <end position="165"/>
    </location>
</feature>
<proteinExistence type="predicted"/>
<feature type="compositionally biased region" description="Polar residues" evidence="1">
    <location>
        <begin position="514"/>
        <end position="526"/>
    </location>
</feature>
<sequence>MQGSASYPAALGSSKWIARFLARHRYDDGIYVRTSTRASSPQEVKFRDFVKKSKAELKNVFSANEKKRSEAGVEGMELNPLFTYLPQLTFALPELRNANETGPERKNNKLSWAKLFDTKSGNKLHKRAKSAPSDIHVPHHLDPITEVGESSEPQANLVSVNTSSREPVGKGPQYSATHQTNGDDVSVMTTCTAIIQQANLQGVSEGDAHDATTNDESIAIGGRNCTSNPSTHLSSGNSSATEDECPSQDESDNTSDGYGASMARYELLKFQREYFGKDVRPEENAQQEENVLQNENLGQALTNNNDLTSKSSSKFSLRSALSMLMGSNKSDGKTKPKSDGNIELKHKGRFPPRWRTLLVGRTKSESSTKSNSQRSSQNLGQSDTQLTNEIVEQDRTFRGLDWKLPAGKNEMGQLIREFSGDLNTATQEMAHEDPVSSKTPSLHSYPSKFDVSMDRNLPPRPAMTPVPYSDKQDHNQQVRDEPTSQEALVAMEAHMENKQAQLVEVKTRSDRTMNQDTRGTADQNQVPREAVERDTTNDVHTPRTWQHGGDPTEVETVEEAYARHRSSLAVVDRIRSIGLLAPNMEETKSIAADEPRELDEQRLLREMTEDLELPPNRVASNESSIAVTNHSQVIPSIEDQNANLGREGQKTPEPNAEQEDDASDQTELILARARSSDRFVPEGLYYQDSVDAFEEYEEEIPEDFTPGQPATDALIKELDIERLGGFFTTLENVRSESPERLIPARDTKAVITWRDGIAELTSIGGMFRDGKAEQLFQQALSTAGSDGELSAMTYKPSRAEVEVALAHPEAPVIQGCQPQELFAECERLKESIHIDSLAKEKYTAQVQPAMSRNEIIFAEWDRADAVASIHKHNQQQRLKEQEQESEEAAHRRRLMIYRSVERNIIEGRRLAVKINREATAAFHMCEYLAGDYERMREQILHRAEECGHEPTDNLQYAVELIRKTQREEQITYLKYEDFEPADIESPESAVAARYGRDYQEIAGNHVDKTVDPTDEFF</sequence>
<gene>
    <name evidence="2" type="ORF">FPHYL_10584</name>
</gene>
<evidence type="ECO:0000313" key="2">
    <source>
        <dbReference type="EMBL" id="KAF5546023.1"/>
    </source>
</evidence>
<feature type="region of interest" description="Disordered" evidence="1">
    <location>
        <begin position="295"/>
        <end position="314"/>
    </location>
</feature>
<feature type="region of interest" description="Disordered" evidence="1">
    <location>
        <begin position="506"/>
        <end position="552"/>
    </location>
</feature>
<keyword evidence="3" id="KW-1185">Reference proteome</keyword>
<comment type="caution">
    <text evidence="2">The sequence shown here is derived from an EMBL/GenBank/DDBJ whole genome shotgun (WGS) entry which is preliminary data.</text>
</comment>
<name>A0A8H5MZ68_9HYPO</name>
<dbReference type="OrthoDB" id="5055285at2759"/>
<feature type="compositionally biased region" description="Polar residues" evidence="1">
    <location>
        <begin position="224"/>
        <end position="240"/>
    </location>
</feature>
<dbReference type="Proteomes" id="UP000582016">
    <property type="component" value="Unassembled WGS sequence"/>
</dbReference>
<feature type="compositionally biased region" description="Low complexity" evidence="1">
    <location>
        <begin position="365"/>
        <end position="378"/>
    </location>
</feature>
<reference evidence="2 3" key="1">
    <citation type="submission" date="2020-05" db="EMBL/GenBank/DDBJ databases">
        <title>Identification and distribution of gene clusters putatively required for synthesis of sphingolipid metabolism inhibitors in phylogenetically diverse species of the filamentous fungus Fusarium.</title>
        <authorList>
            <person name="Kim H.-S."/>
            <person name="Busman M."/>
            <person name="Brown D.W."/>
            <person name="Divon H."/>
            <person name="Uhlig S."/>
            <person name="Proctor R.H."/>
        </authorList>
    </citation>
    <scope>NUCLEOTIDE SEQUENCE [LARGE SCALE GENOMIC DNA]</scope>
    <source>
        <strain evidence="2 3">NRRL 13617</strain>
    </source>
</reference>
<feature type="region of interest" description="Disordered" evidence="1">
    <location>
        <begin position="146"/>
        <end position="181"/>
    </location>
</feature>
<dbReference type="EMBL" id="JAAOAQ010000468">
    <property type="protein sequence ID" value="KAF5546023.1"/>
    <property type="molecule type" value="Genomic_DNA"/>
</dbReference>
<feature type="region of interest" description="Disordered" evidence="1">
    <location>
        <begin position="326"/>
        <end position="385"/>
    </location>
</feature>
<protein>
    <submittedName>
        <fullName evidence="2">Uncharacterized protein</fullName>
    </submittedName>
</protein>
<evidence type="ECO:0000313" key="3">
    <source>
        <dbReference type="Proteomes" id="UP000582016"/>
    </source>
</evidence>
<feature type="compositionally biased region" description="Basic and acidic residues" evidence="1">
    <location>
        <begin position="330"/>
        <end position="345"/>
    </location>
</feature>
<evidence type="ECO:0000256" key="1">
    <source>
        <dbReference type="SAM" id="MobiDB-lite"/>
    </source>
</evidence>
<accession>A0A8H5MZ68</accession>
<feature type="region of interest" description="Disordered" evidence="1">
    <location>
        <begin position="643"/>
        <end position="664"/>
    </location>
</feature>
<feature type="region of interest" description="Disordered" evidence="1">
    <location>
        <begin position="219"/>
        <end position="258"/>
    </location>
</feature>
<feature type="compositionally biased region" description="Polar residues" evidence="1">
    <location>
        <begin position="295"/>
        <end position="308"/>
    </location>
</feature>